<name>A0ACB6RFT0_9PLEO</name>
<protein>
    <submittedName>
        <fullName evidence="1">Uncharacterized protein</fullName>
    </submittedName>
</protein>
<reference evidence="1" key="1">
    <citation type="journal article" date="2020" name="Stud. Mycol.">
        <title>101 Dothideomycetes genomes: a test case for predicting lifestyles and emergence of pathogens.</title>
        <authorList>
            <person name="Haridas S."/>
            <person name="Albert R."/>
            <person name="Binder M."/>
            <person name="Bloem J."/>
            <person name="Labutti K."/>
            <person name="Salamov A."/>
            <person name="Andreopoulos B."/>
            <person name="Baker S."/>
            <person name="Barry K."/>
            <person name="Bills G."/>
            <person name="Bluhm B."/>
            <person name="Cannon C."/>
            <person name="Castanera R."/>
            <person name="Culley D."/>
            <person name="Daum C."/>
            <person name="Ezra D."/>
            <person name="Gonzalez J."/>
            <person name="Henrissat B."/>
            <person name="Kuo A."/>
            <person name="Liang C."/>
            <person name="Lipzen A."/>
            <person name="Lutzoni F."/>
            <person name="Magnuson J."/>
            <person name="Mondo S."/>
            <person name="Nolan M."/>
            <person name="Ohm R."/>
            <person name="Pangilinan J."/>
            <person name="Park H.-J."/>
            <person name="Ramirez L."/>
            <person name="Alfaro M."/>
            <person name="Sun H."/>
            <person name="Tritt A."/>
            <person name="Yoshinaga Y."/>
            <person name="Zwiers L.-H."/>
            <person name="Turgeon B."/>
            <person name="Goodwin S."/>
            <person name="Spatafora J."/>
            <person name="Crous P."/>
            <person name="Grigoriev I."/>
        </authorList>
    </citation>
    <scope>NUCLEOTIDE SEQUENCE</scope>
    <source>
        <strain evidence="1">ATCC 200398</strain>
    </source>
</reference>
<evidence type="ECO:0000313" key="1">
    <source>
        <dbReference type="EMBL" id="KAF2477185.1"/>
    </source>
</evidence>
<sequence>MTTPQPSIWANIHVPAFKPVRFIPAASEAAIRGLTVSRFYAAAHKVESQHTTGAKRTNHWAFYIQSTTNDWIRIDVTPSGLPGPNNGGSKANIVISHLPYKSLSNSVEHQNELRLQTPITVGWIVDTIVGAGRDKYEFNAQGVGCRNWIVDQLALLASAFHGPDVQAATNDVSMLWPARTQSPLSSGAGYYS</sequence>
<proteinExistence type="predicted"/>
<keyword evidence="2" id="KW-1185">Reference proteome</keyword>
<gene>
    <name evidence="1" type="ORF">BDR25DRAFT_276920</name>
</gene>
<evidence type="ECO:0000313" key="2">
    <source>
        <dbReference type="Proteomes" id="UP000799755"/>
    </source>
</evidence>
<dbReference type="EMBL" id="MU003493">
    <property type="protein sequence ID" value="KAF2477185.1"/>
    <property type="molecule type" value="Genomic_DNA"/>
</dbReference>
<accession>A0ACB6RFT0</accession>
<comment type="caution">
    <text evidence="1">The sequence shown here is derived from an EMBL/GenBank/DDBJ whole genome shotgun (WGS) entry which is preliminary data.</text>
</comment>
<organism evidence="1 2">
    <name type="scientific">Lindgomyces ingoldianus</name>
    <dbReference type="NCBI Taxonomy" id="673940"/>
    <lineage>
        <taxon>Eukaryota</taxon>
        <taxon>Fungi</taxon>
        <taxon>Dikarya</taxon>
        <taxon>Ascomycota</taxon>
        <taxon>Pezizomycotina</taxon>
        <taxon>Dothideomycetes</taxon>
        <taxon>Pleosporomycetidae</taxon>
        <taxon>Pleosporales</taxon>
        <taxon>Lindgomycetaceae</taxon>
        <taxon>Lindgomyces</taxon>
    </lineage>
</organism>
<dbReference type="Proteomes" id="UP000799755">
    <property type="component" value="Unassembled WGS sequence"/>
</dbReference>